<dbReference type="AlphaFoldDB" id="A0A5N5NN56"/>
<dbReference type="EMBL" id="VDCV01000002">
    <property type="protein sequence ID" value="KAB5568599.1"/>
    <property type="molecule type" value="Genomic_DNA"/>
</dbReference>
<feature type="region of interest" description="Disordered" evidence="1">
    <location>
        <begin position="182"/>
        <end position="216"/>
    </location>
</feature>
<evidence type="ECO:0000313" key="3">
    <source>
        <dbReference type="EMBL" id="KAB5568599.1"/>
    </source>
</evidence>
<keyword evidence="4" id="KW-1185">Reference proteome</keyword>
<keyword evidence="2" id="KW-0472">Membrane</keyword>
<protein>
    <submittedName>
        <fullName evidence="3">Uncharacterized protein</fullName>
    </submittedName>
</protein>
<dbReference type="InterPro" id="IPR008004">
    <property type="entry name" value="OCTOPUS-like"/>
</dbReference>
<evidence type="ECO:0000256" key="2">
    <source>
        <dbReference type="SAM" id="Phobius"/>
    </source>
</evidence>
<organism evidence="3 4">
    <name type="scientific">Salix brachista</name>
    <dbReference type="NCBI Taxonomy" id="2182728"/>
    <lineage>
        <taxon>Eukaryota</taxon>
        <taxon>Viridiplantae</taxon>
        <taxon>Streptophyta</taxon>
        <taxon>Embryophyta</taxon>
        <taxon>Tracheophyta</taxon>
        <taxon>Spermatophyta</taxon>
        <taxon>Magnoliopsida</taxon>
        <taxon>eudicotyledons</taxon>
        <taxon>Gunneridae</taxon>
        <taxon>Pentapetalae</taxon>
        <taxon>rosids</taxon>
        <taxon>fabids</taxon>
        <taxon>Malpighiales</taxon>
        <taxon>Salicaceae</taxon>
        <taxon>Saliceae</taxon>
        <taxon>Salix</taxon>
    </lineage>
</organism>
<evidence type="ECO:0000313" key="4">
    <source>
        <dbReference type="Proteomes" id="UP000326939"/>
    </source>
</evidence>
<feature type="compositionally biased region" description="Basic and acidic residues" evidence="1">
    <location>
        <begin position="195"/>
        <end position="216"/>
    </location>
</feature>
<dbReference type="Proteomes" id="UP000326939">
    <property type="component" value="Chromosome 2"/>
</dbReference>
<dbReference type="Pfam" id="PF05340">
    <property type="entry name" value="DUF740"/>
    <property type="match status" value="1"/>
</dbReference>
<comment type="caution">
    <text evidence="3">The sequence shown here is derived from an EMBL/GenBank/DDBJ whole genome shotgun (WGS) entry which is preliminary data.</text>
</comment>
<reference evidence="4" key="1">
    <citation type="journal article" date="2019" name="Gigascience">
        <title>De novo genome assembly of the endangered Acer yangbiense, a plant species with extremely small populations endemic to Yunnan Province, China.</title>
        <authorList>
            <person name="Yang J."/>
            <person name="Wariss H.M."/>
            <person name="Tao L."/>
            <person name="Zhang R."/>
            <person name="Yun Q."/>
            <person name="Hollingsworth P."/>
            <person name="Dao Z."/>
            <person name="Luo G."/>
            <person name="Guo H."/>
            <person name="Ma Y."/>
            <person name="Sun W."/>
        </authorList>
    </citation>
    <scope>NUCLEOTIDE SEQUENCE [LARGE SCALE GENOMIC DNA]</scope>
    <source>
        <strain evidence="4">cv. br00</strain>
    </source>
</reference>
<sequence>MNAYRSEDNSYCYFHPKEDLVGICPLCLNERLLVLATKKSSRSSARATRGNEGTAHRKPPIKLTKIFAFGSLLNRFEFRHWKSDNSDQDAASTSQEGKFCCSCCSCCCYLLLLLLCGVTLLYRLSLKTTVLLCGKKAQFLRSLSSLAASHGIKISARKPNRVAKEDWSYVPANDQKEEVQQRTYVPRGYRGGGRQGEEGLDKDPDKEENQRIKRFL</sequence>
<dbReference type="PANTHER" id="PTHR35995">
    <property type="entry name" value="OS04G0690500 PROTEIN"/>
    <property type="match status" value="1"/>
</dbReference>
<feature type="transmembrane region" description="Helical" evidence="2">
    <location>
        <begin position="109"/>
        <end position="126"/>
    </location>
</feature>
<evidence type="ECO:0000256" key="1">
    <source>
        <dbReference type="SAM" id="MobiDB-lite"/>
    </source>
</evidence>
<accession>A0A5N5NN56</accession>
<name>A0A5N5NN56_9ROSI</name>
<proteinExistence type="predicted"/>
<keyword evidence="2" id="KW-0812">Transmembrane</keyword>
<gene>
    <name evidence="3" type="ORF">DKX38_002392</name>
</gene>
<dbReference type="PANTHER" id="PTHR35995:SF1">
    <property type="entry name" value="OS04G0690500 PROTEIN"/>
    <property type="match status" value="1"/>
</dbReference>
<keyword evidence="2" id="KW-1133">Transmembrane helix</keyword>